<dbReference type="RefSeq" id="WP_243452646.1">
    <property type="nucleotide sequence ID" value="NZ_BMOX01000009.1"/>
</dbReference>
<organism evidence="2 3">
    <name type="scientific">Polymorphobacter multimanifer</name>
    <dbReference type="NCBI Taxonomy" id="1070431"/>
    <lineage>
        <taxon>Bacteria</taxon>
        <taxon>Pseudomonadati</taxon>
        <taxon>Pseudomonadota</taxon>
        <taxon>Alphaproteobacteria</taxon>
        <taxon>Sphingomonadales</taxon>
        <taxon>Sphingosinicellaceae</taxon>
        <taxon>Polymorphobacter</taxon>
    </lineage>
</organism>
<feature type="transmembrane region" description="Helical" evidence="1">
    <location>
        <begin position="45"/>
        <end position="65"/>
    </location>
</feature>
<keyword evidence="1" id="KW-1133">Transmembrane helix</keyword>
<protein>
    <submittedName>
        <fullName evidence="2">CHASE2 domain-containing sensor protein</fullName>
    </submittedName>
</protein>
<sequence>MVPVTEPSWRKPVGVLAILAWLIVYALIVVTMADTLNALPTVFKVAAYLVFGLAWVLPLKPLFIWMNTGRWRATK</sequence>
<keyword evidence="1" id="KW-0812">Transmembrane</keyword>
<dbReference type="Pfam" id="PF11003">
    <property type="entry name" value="DUF2842"/>
    <property type="match status" value="1"/>
</dbReference>
<dbReference type="Proteomes" id="UP000538147">
    <property type="component" value="Unassembled WGS sequence"/>
</dbReference>
<evidence type="ECO:0000313" key="2">
    <source>
        <dbReference type="EMBL" id="MBB6226730.1"/>
    </source>
</evidence>
<keyword evidence="3" id="KW-1185">Reference proteome</keyword>
<dbReference type="AlphaFoldDB" id="A0A841L2S6"/>
<evidence type="ECO:0000313" key="3">
    <source>
        <dbReference type="Proteomes" id="UP000538147"/>
    </source>
</evidence>
<name>A0A841L2S6_9SPHN</name>
<gene>
    <name evidence="2" type="ORF">FHS79_000888</name>
</gene>
<reference evidence="2 3" key="1">
    <citation type="submission" date="2020-08" db="EMBL/GenBank/DDBJ databases">
        <title>Genomic Encyclopedia of Type Strains, Phase IV (KMG-IV): sequencing the most valuable type-strain genomes for metagenomic binning, comparative biology and taxonomic classification.</title>
        <authorList>
            <person name="Goeker M."/>
        </authorList>
    </citation>
    <scope>NUCLEOTIDE SEQUENCE [LARGE SCALE GENOMIC DNA]</scope>
    <source>
        <strain evidence="2 3">DSM 102189</strain>
    </source>
</reference>
<proteinExistence type="predicted"/>
<accession>A0A841L2S6</accession>
<dbReference type="EMBL" id="JACIIV010000005">
    <property type="protein sequence ID" value="MBB6226730.1"/>
    <property type="molecule type" value="Genomic_DNA"/>
</dbReference>
<feature type="transmembrane region" description="Helical" evidence="1">
    <location>
        <begin position="12"/>
        <end position="33"/>
    </location>
</feature>
<keyword evidence="1" id="KW-0472">Membrane</keyword>
<evidence type="ECO:0000256" key="1">
    <source>
        <dbReference type="SAM" id="Phobius"/>
    </source>
</evidence>
<dbReference type="InterPro" id="IPR021265">
    <property type="entry name" value="DUF2842"/>
</dbReference>
<comment type="caution">
    <text evidence="2">The sequence shown here is derived from an EMBL/GenBank/DDBJ whole genome shotgun (WGS) entry which is preliminary data.</text>
</comment>